<evidence type="ECO:0000256" key="1">
    <source>
        <dbReference type="SAM" id="Phobius"/>
    </source>
</evidence>
<keyword evidence="1" id="KW-1133">Transmembrane helix</keyword>
<organism evidence="2 3">
    <name type="scientific">Cupriavidus pinatubonensis</name>
    <dbReference type="NCBI Taxonomy" id="248026"/>
    <lineage>
        <taxon>Bacteria</taxon>
        <taxon>Pseudomonadati</taxon>
        <taxon>Pseudomonadota</taxon>
        <taxon>Betaproteobacteria</taxon>
        <taxon>Burkholderiales</taxon>
        <taxon>Burkholderiaceae</taxon>
        <taxon>Cupriavidus</taxon>
    </lineage>
</organism>
<proteinExistence type="predicted"/>
<keyword evidence="3" id="KW-1185">Reference proteome</keyword>
<dbReference type="EMBL" id="CAJZAF010000048">
    <property type="protein sequence ID" value="CAG9186162.1"/>
    <property type="molecule type" value="Genomic_DNA"/>
</dbReference>
<evidence type="ECO:0008006" key="4">
    <source>
        <dbReference type="Google" id="ProtNLM"/>
    </source>
</evidence>
<evidence type="ECO:0000313" key="3">
    <source>
        <dbReference type="Proteomes" id="UP000701702"/>
    </source>
</evidence>
<keyword evidence="1" id="KW-0472">Membrane</keyword>
<dbReference type="Proteomes" id="UP000701702">
    <property type="component" value="Unassembled WGS sequence"/>
</dbReference>
<feature type="transmembrane region" description="Helical" evidence="1">
    <location>
        <begin position="30"/>
        <end position="52"/>
    </location>
</feature>
<accession>A0ABM8Y0C3</accession>
<keyword evidence="1" id="KW-0812">Transmembrane</keyword>
<gene>
    <name evidence="2" type="ORF">LMG23994_06092</name>
</gene>
<comment type="caution">
    <text evidence="2">The sequence shown here is derived from an EMBL/GenBank/DDBJ whole genome shotgun (WGS) entry which is preliminary data.</text>
</comment>
<reference evidence="2 3" key="1">
    <citation type="submission" date="2021-08" db="EMBL/GenBank/DDBJ databases">
        <authorList>
            <person name="Peeters C."/>
        </authorList>
    </citation>
    <scope>NUCLEOTIDE SEQUENCE [LARGE SCALE GENOMIC DNA]</scope>
    <source>
        <strain evidence="2 3">LMG 23994</strain>
    </source>
</reference>
<evidence type="ECO:0000313" key="2">
    <source>
        <dbReference type="EMBL" id="CAG9186162.1"/>
    </source>
</evidence>
<protein>
    <recommendedName>
        <fullName evidence="4">Transmembrane protein</fullName>
    </recommendedName>
</protein>
<name>A0ABM8Y0C3_9BURK</name>
<sequence>MAPSCPSCGAPNQVAAAEASKGMGRGTKTMLWIVGVPVGLFALVMIIGTMHGNTPEGRLHQRIREIAQVCEDDKAKAVVTDTRCQVNCDRFAEQIVARQGNVDEAPRVAYVPTENDLREQKRKAEKDAADDIAQAGVCKSTKAEMTAKYKGLMKAREYWPAVVTVRRCAQLTDDKDLTAMVADAEIKSYVSDIENP</sequence>